<dbReference type="InterPro" id="IPR029058">
    <property type="entry name" value="AB_hydrolase_fold"/>
</dbReference>
<keyword evidence="8" id="KW-0596">Phosphopantetheine</keyword>
<comment type="catalytic activity">
    <reaction evidence="33">
        <text>acetyl-CoA + n malonyl-CoA + 2n NADPH + 2n H(+) = a long-chain fatty acid + (n+1) CoA + n CO2 + 2n NADP(+).</text>
        <dbReference type="EC" id="2.3.1.85"/>
    </reaction>
</comment>
<dbReference type="EC" id="1.3.1.39" evidence="2"/>
<dbReference type="CDD" id="cd00833">
    <property type="entry name" value="PKS"/>
    <property type="match status" value="1"/>
</dbReference>
<evidence type="ECO:0000256" key="3">
    <source>
        <dbReference type="ARBA" id="ARBA00012480"/>
    </source>
</evidence>
<evidence type="ECO:0000313" key="68">
    <source>
        <dbReference type="EMBL" id="KAK4877606.1"/>
    </source>
</evidence>
<dbReference type="InterPro" id="IPR020807">
    <property type="entry name" value="PKS_DH"/>
</dbReference>
<evidence type="ECO:0000256" key="32">
    <source>
        <dbReference type="ARBA" id="ARBA00023442"/>
    </source>
</evidence>
<dbReference type="Pfam" id="PF00550">
    <property type="entry name" value="PP-binding"/>
    <property type="match status" value="1"/>
</dbReference>
<dbReference type="Gene3D" id="3.10.129.110">
    <property type="entry name" value="Polyketide synthase dehydratase"/>
    <property type="match status" value="1"/>
</dbReference>
<dbReference type="SUPFAM" id="SSF53901">
    <property type="entry name" value="Thiolase-like"/>
    <property type="match status" value="1"/>
</dbReference>
<evidence type="ECO:0000256" key="53">
    <source>
        <dbReference type="ARBA" id="ARBA00048704"/>
    </source>
</evidence>
<dbReference type="Pfam" id="PF08659">
    <property type="entry name" value="KR"/>
    <property type="match status" value="1"/>
</dbReference>
<evidence type="ECO:0000256" key="17">
    <source>
        <dbReference type="ARBA" id="ARBA00022990"/>
    </source>
</evidence>
<feature type="domain" description="Ketosynthase family 3 (KS3)" evidence="66">
    <location>
        <begin position="166"/>
        <end position="571"/>
    </location>
</feature>
<dbReference type="Gene3D" id="3.40.50.720">
    <property type="entry name" value="NAD(P)-binding Rossmann-like Domain"/>
    <property type="match status" value="1"/>
</dbReference>
<comment type="catalytic activity">
    <reaction evidence="47">
        <text>tetradecanoyl-[ACP] + H2O = tetradecanoate + holo-[ACP] + H(+)</text>
        <dbReference type="Rhea" id="RHEA:30123"/>
        <dbReference type="Rhea" id="RHEA-COMP:9648"/>
        <dbReference type="Rhea" id="RHEA-COMP:9685"/>
        <dbReference type="ChEBI" id="CHEBI:15377"/>
        <dbReference type="ChEBI" id="CHEBI:15378"/>
        <dbReference type="ChEBI" id="CHEBI:30807"/>
        <dbReference type="ChEBI" id="CHEBI:64479"/>
        <dbReference type="ChEBI" id="CHEBI:78477"/>
        <dbReference type="EC" id="3.1.2.14"/>
    </reaction>
    <physiologicalReaction direction="left-to-right" evidence="47">
        <dbReference type="Rhea" id="RHEA:30124"/>
    </physiologicalReaction>
</comment>
<evidence type="ECO:0000256" key="21">
    <source>
        <dbReference type="ARBA" id="ARBA00023160"/>
    </source>
</evidence>
<dbReference type="InterPro" id="IPR020806">
    <property type="entry name" value="PKS_PP-bd"/>
</dbReference>
<feature type="region of interest" description="C-terminal hotdog fold" evidence="64">
    <location>
        <begin position="1140"/>
        <end position="1267"/>
    </location>
</feature>
<reference evidence="69" key="1">
    <citation type="submission" date="2023-01" db="EMBL/GenBank/DDBJ databases">
        <title>Key to firefly adult light organ development and bioluminescence: homeobox transcription factors regulate luciferase expression and transportation to peroxisome.</title>
        <authorList>
            <person name="Fu X."/>
        </authorList>
    </citation>
    <scope>NUCLEOTIDE SEQUENCE [LARGE SCALE GENOMIC DNA]</scope>
</reference>
<comment type="catalytic activity">
    <reaction evidence="53">
        <text>hexadecanoyl-[ACP] + H2O = hexadecanoate + holo-[ACP] + H(+)</text>
        <dbReference type="Rhea" id="RHEA:41932"/>
        <dbReference type="Rhea" id="RHEA-COMP:9652"/>
        <dbReference type="Rhea" id="RHEA-COMP:9685"/>
        <dbReference type="ChEBI" id="CHEBI:7896"/>
        <dbReference type="ChEBI" id="CHEBI:15377"/>
        <dbReference type="ChEBI" id="CHEBI:15378"/>
        <dbReference type="ChEBI" id="CHEBI:64479"/>
        <dbReference type="ChEBI" id="CHEBI:78483"/>
        <dbReference type="EC" id="3.1.2.14"/>
    </reaction>
    <physiologicalReaction direction="left-to-right" evidence="53">
        <dbReference type="Rhea" id="RHEA:41933"/>
    </physiologicalReaction>
</comment>
<comment type="catalytic activity">
    <reaction evidence="51">
        <text>a 2,3-saturated acyl-[ACP] + NADP(+) = a (2E)-enoyl-[ACP] + NADPH + H(+)</text>
        <dbReference type="Rhea" id="RHEA:22564"/>
        <dbReference type="Rhea" id="RHEA-COMP:9925"/>
        <dbReference type="Rhea" id="RHEA-COMP:9926"/>
        <dbReference type="ChEBI" id="CHEBI:15378"/>
        <dbReference type="ChEBI" id="CHEBI:57783"/>
        <dbReference type="ChEBI" id="CHEBI:58349"/>
        <dbReference type="ChEBI" id="CHEBI:78784"/>
        <dbReference type="ChEBI" id="CHEBI:78785"/>
        <dbReference type="EC" id="1.3.1.39"/>
    </reaction>
    <physiologicalReaction direction="right-to-left" evidence="51">
        <dbReference type="Rhea" id="RHEA:22566"/>
    </physiologicalReaction>
</comment>
<feature type="active site" description="Proton acceptor; for dehydratase activity" evidence="64">
    <location>
        <position position="1037"/>
    </location>
</feature>
<evidence type="ECO:0000256" key="8">
    <source>
        <dbReference type="ARBA" id="ARBA00022450"/>
    </source>
</evidence>
<comment type="catalytic activity">
    <reaction evidence="26">
        <text>(3R)-hydroxydecanoyl-[ACP] = (2E)-decenoyl-[ACP] + H2O</text>
        <dbReference type="Rhea" id="RHEA:41860"/>
        <dbReference type="Rhea" id="RHEA-COMP:9638"/>
        <dbReference type="Rhea" id="RHEA-COMP:9639"/>
        <dbReference type="ChEBI" id="CHEBI:15377"/>
        <dbReference type="ChEBI" id="CHEBI:78466"/>
        <dbReference type="ChEBI" id="CHEBI:78467"/>
    </reaction>
    <physiologicalReaction direction="left-to-right" evidence="26">
        <dbReference type="Rhea" id="RHEA:41861"/>
    </physiologicalReaction>
</comment>
<comment type="catalytic activity">
    <reaction evidence="30">
        <text>(3R)-hydroxyhexadecanoyl-[ACP] = (2E)-hexadecenoyl-[ACP] + H2O</text>
        <dbReference type="Rhea" id="RHEA:41908"/>
        <dbReference type="Rhea" id="RHEA-COMP:9650"/>
        <dbReference type="Rhea" id="RHEA-COMP:9651"/>
        <dbReference type="ChEBI" id="CHEBI:15377"/>
        <dbReference type="ChEBI" id="CHEBI:78480"/>
        <dbReference type="ChEBI" id="CHEBI:78481"/>
    </reaction>
    <physiologicalReaction direction="left-to-right" evidence="30">
        <dbReference type="Rhea" id="RHEA:41909"/>
    </physiologicalReaction>
</comment>
<keyword evidence="11" id="KW-0808">Transferase</keyword>
<evidence type="ECO:0000256" key="63">
    <source>
        <dbReference type="ARBA" id="ARBA00049533"/>
    </source>
</evidence>
<dbReference type="InterPro" id="IPR001031">
    <property type="entry name" value="Thioesterase"/>
</dbReference>
<dbReference type="Pfam" id="PF00975">
    <property type="entry name" value="Thioesterase"/>
    <property type="match status" value="1"/>
</dbReference>
<comment type="catalytic activity">
    <reaction evidence="58">
        <text>3-oxododecanoyl-[ACP] + NADPH + H(+) = (3R)-hydroxydodecanoyl-[ACP] + NADP(+)</text>
        <dbReference type="Rhea" id="RHEA:41872"/>
        <dbReference type="Rhea" id="RHEA-COMP:9641"/>
        <dbReference type="Rhea" id="RHEA-COMP:9642"/>
        <dbReference type="ChEBI" id="CHEBI:15378"/>
        <dbReference type="ChEBI" id="CHEBI:57783"/>
        <dbReference type="ChEBI" id="CHEBI:58349"/>
        <dbReference type="ChEBI" id="CHEBI:78469"/>
        <dbReference type="ChEBI" id="CHEBI:78470"/>
    </reaction>
    <physiologicalReaction direction="left-to-right" evidence="58">
        <dbReference type="Rhea" id="RHEA:41873"/>
    </physiologicalReaction>
</comment>
<proteinExistence type="predicted"/>
<dbReference type="SMART" id="SM00825">
    <property type="entry name" value="PKS_KS"/>
    <property type="match status" value="1"/>
</dbReference>
<evidence type="ECO:0000256" key="24">
    <source>
        <dbReference type="ARBA" id="ARBA00023351"/>
    </source>
</evidence>
<evidence type="ECO:0000256" key="39">
    <source>
        <dbReference type="ARBA" id="ARBA00047500"/>
    </source>
</evidence>
<comment type="catalytic activity">
    <reaction evidence="56">
        <text>decanoyl-[ACP] + malonyl-[ACP] + H(+) = 3-oxododecanoyl-[ACP] + holo-[ACP] + CO2</text>
        <dbReference type="Rhea" id="RHEA:41868"/>
        <dbReference type="Rhea" id="RHEA-COMP:9623"/>
        <dbReference type="Rhea" id="RHEA-COMP:9640"/>
        <dbReference type="Rhea" id="RHEA-COMP:9641"/>
        <dbReference type="Rhea" id="RHEA-COMP:9685"/>
        <dbReference type="ChEBI" id="CHEBI:15378"/>
        <dbReference type="ChEBI" id="CHEBI:16526"/>
        <dbReference type="ChEBI" id="CHEBI:64479"/>
        <dbReference type="ChEBI" id="CHEBI:78449"/>
        <dbReference type="ChEBI" id="CHEBI:78468"/>
        <dbReference type="ChEBI" id="CHEBI:78469"/>
    </reaction>
    <physiologicalReaction direction="left-to-right" evidence="56">
        <dbReference type="Rhea" id="RHEA:41869"/>
    </physiologicalReaction>
</comment>
<comment type="catalytic activity">
    <reaction evidence="62">
        <text>(2E)-decenoyl-[ACP] + NADPH + H(+) = decanoyl-[ACP] + NADP(+)</text>
        <dbReference type="Rhea" id="RHEA:41864"/>
        <dbReference type="Rhea" id="RHEA-COMP:9639"/>
        <dbReference type="Rhea" id="RHEA-COMP:9640"/>
        <dbReference type="ChEBI" id="CHEBI:15378"/>
        <dbReference type="ChEBI" id="CHEBI:57783"/>
        <dbReference type="ChEBI" id="CHEBI:58349"/>
        <dbReference type="ChEBI" id="CHEBI:78467"/>
        <dbReference type="ChEBI" id="CHEBI:78468"/>
    </reaction>
    <physiologicalReaction direction="left-to-right" evidence="62">
        <dbReference type="Rhea" id="RHEA:41865"/>
    </physiologicalReaction>
</comment>
<evidence type="ECO:0000256" key="5">
    <source>
        <dbReference type="ARBA" id="ARBA00012948"/>
    </source>
</evidence>
<dbReference type="Gene3D" id="3.30.70.3290">
    <property type="match status" value="1"/>
</dbReference>
<dbReference type="EC" id="3.1.2.14" evidence="3"/>
<evidence type="ECO:0000256" key="14">
    <source>
        <dbReference type="ARBA" id="ARBA00022832"/>
    </source>
</evidence>
<dbReference type="InterPro" id="IPR016036">
    <property type="entry name" value="Malonyl_transacylase_ACP-bd"/>
</dbReference>
<evidence type="ECO:0000256" key="6">
    <source>
        <dbReference type="ARBA" id="ARBA00013191"/>
    </source>
</evidence>
<evidence type="ECO:0000256" key="19">
    <source>
        <dbReference type="ARBA" id="ARBA00023027"/>
    </source>
</evidence>
<comment type="catalytic activity">
    <reaction evidence="44">
        <text>acetyl-[ACP] + malonyl-[ACP] + H(+) = 3-oxobutanoyl-[ACP] + holo-[ACP] + CO2</text>
        <dbReference type="Rhea" id="RHEA:41800"/>
        <dbReference type="Rhea" id="RHEA-COMP:9621"/>
        <dbReference type="Rhea" id="RHEA-COMP:9623"/>
        <dbReference type="Rhea" id="RHEA-COMP:9625"/>
        <dbReference type="Rhea" id="RHEA-COMP:9685"/>
        <dbReference type="ChEBI" id="CHEBI:15378"/>
        <dbReference type="ChEBI" id="CHEBI:16526"/>
        <dbReference type="ChEBI" id="CHEBI:64479"/>
        <dbReference type="ChEBI" id="CHEBI:78446"/>
        <dbReference type="ChEBI" id="CHEBI:78449"/>
        <dbReference type="ChEBI" id="CHEBI:78450"/>
    </reaction>
    <physiologicalReaction direction="left-to-right" evidence="44">
        <dbReference type="Rhea" id="RHEA:41801"/>
    </physiologicalReaction>
</comment>
<evidence type="ECO:0000256" key="42">
    <source>
        <dbReference type="ARBA" id="ARBA00047897"/>
    </source>
</evidence>
<dbReference type="InterPro" id="IPR032821">
    <property type="entry name" value="PKS_assoc"/>
</dbReference>
<evidence type="ECO:0000256" key="11">
    <source>
        <dbReference type="ARBA" id="ARBA00022679"/>
    </source>
</evidence>
<keyword evidence="17" id="KW-0007">Acetylation</keyword>
<evidence type="ECO:0000256" key="44">
    <source>
        <dbReference type="ARBA" id="ARBA00047961"/>
    </source>
</evidence>
<comment type="catalytic activity">
    <reaction evidence="54">
        <text>3-oxotetradecanoyl-[ACP] + NADPH + H(+) = (3R)-hydroxytetradecanoyl-[ACP] + NADP(+)</text>
        <dbReference type="Rhea" id="RHEA:41888"/>
        <dbReference type="Rhea" id="RHEA-COMP:9645"/>
        <dbReference type="Rhea" id="RHEA-COMP:9646"/>
        <dbReference type="ChEBI" id="CHEBI:15378"/>
        <dbReference type="ChEBI" id="CHEBI:57783"/>
        <dbReference type="ChEBI" id="CHEBI:58349"/>
        <dbReference type="ChEBI" id="CHEBI:78473"/>
        <dbReference type="ChEBI" id="CHEBI:78474"/>
    </reaction>
    <physiologicalReaction direction="left-to-right" evidence="54">
        <dbReference type="Rhea" id="RHEA:41889"/>
    </physiologicalReaction>
</comment>
<evidence type="ECO:0000256" key="46">
    <source>
        <dbReference type="ARBA" id="ARBA00048281"/>
    </source>
</evidence>
<comment type="catalytic activity">
    <reaction evidence="29">
        <text>(3R)-hydroxyoctadecanoyl-[ACP] = (2E)-octadecenoyl-[ACP] + H2O</text>
        <dbReference type="Rhea" id="RHEA:41924"/>
        <dbReference type="Rhea" id="RHEA-COMP:9654"/>
        <dbReference type="Rhea" id="RHEA-COMP:9655"/>
        <dbReference type="ChEBI" id="CHEBI:15377"/>
        <dbReference type="ChEBI" id="CHEBI:78488"/>
        <dbReference type="ChEBI" id="CHEBI:78489"/>
    </reaction>
    <physiologicalReaction direction="left-to-right" evidence="29">
        <dbReference type="Rhea" id="RHEA:41925"/>
    </physiologicalReaction>
</comment>
<dbReference type="InterPro" id="IPR036291">
    <property type="entry name" value="NAD(P)-bd_dom_sf"/>
</dbReference>
<evidence type="ECO:0000256" key="31">
    <source>
        <dbReference type="ARBA" id="ARBA00023402"/>
    </source>
</evidence>
<dbReference type="InterPro" id="IPR036736">
    <property type="entry name" value="ACP-like_sf"/>
</dbReference>
<comment type="catalytic activity">
    <reaction evidence="60">
        <text>3-oxooctanoyl-[ACP] + NADPH + H(+) = (3R)-hydroxyoctanoyl-[ACP] + NADP(+)</text>
        <dbReference type="Rhea" id="RHEA:41840"/>
        <dbReference type="Rhea" id="RHEA-COMP:9633"/>
        <dbReference type="Rhea" id="RHEA-COMP:9634"/>
        <dbReference type="ChEBI" id="CHEBI:15378"/>
        <dbReference type="ChEBI" id="CHEBI:57783"/>
        <dbReference type="ChEBI" id="CHEBI:58349"/>
        <dbReference type="ChEBI" id="CHEBI:78460"/>
        <dbReference type="ChEBI" id="CHEBI:78461"/>
    </reaction>
    <physiologicalReaction direction="left-to-right" evidence="60">
        <dbReference type="Rhea" id="RHEA:41841"/>
    </physiologicalReaction>
</comment>
<sequence length="2530" mass="276665">MSCHLTPFIIFNYNIRVVNHITKNNQILLAILIVTADHRFLMCVIQFCLVLSNKNIVRNYKRMATRQSWSKSAMSEAIFAVIVKKMGGRKAAATFATTLEINVLMKKQNHGVDKPLKESLGPKKSIFSDKDEQNLPNFPFLLDKQLSTTMPARATDAHVNGPSPITDDVVISGISGRFPECDSMEELKQKLFDGVDLITDDERRWPSKLHGLPTRTGKLKNLTHFDATFFGVHAKQAHVMDPQLRLLLEVTYESLVDAGYNPSELRGSRTGVFIGVCESESGVYWKDDPDKVNGYGLTGSCKAMFANRLSYTFDFTGPSYAIDTACSSSLVAMQRGVAAIKSGECDAAIIGGCNVCLQPTTSLQFHRLNMLSEQGMCKVFDSTGNGYVRSEAVGVMFLQKSSVARRIYATVLGAKVNTDGYKTQGITFPSGAMQNQLIRETYSEIGISPSDVAYVEAHGTGTKVGDPQEVNSIADVFCENRKEPLLIGSVKSNMGHSEPASGICSIAKIVIAMESGVIPQNLHFKSPNTDIPALTDGRLKVVSKNEPWNGGLVAINSFGFGGANAHVLLRSNPKPKTTWLSEDIPRLAVVSGRTQEAVDVLLDKVIQNNSDEEFMALLNEIHLQNVAGHNFRGYTVLGKSPTKEICDVSSDKRPIWFVFTGMGAQWPGMAKQLMQVELFRNSIKNSAEILKPYGVNLEDIIINGDNNTFENVLNSFVSIGAVQIALTDVLMGLGIEPDGIVGHSVGEIGCAYADGTLTAEQSILTAFSRGRAIMESKLQEGAMAAVGLTWEECKKRCPPEIVPACHNGKDSVTISGPPKAIEEFVEQLQSEGIFAKGVKSSGHAFHSKYIADAGPKLKAALEKIIPNPKPRTSRWFSSSIPESGWNTPIAQLSSAAYHVNNLLSPVLFYEALQHTPDNAIVIEIAPHGLLQAILKRALSPSCTNISLVKRDAANNVEFLLSAIGKIYNAGGQPKVANLYHQVLFPVGRGTPMINSLVEWDHSMEWTVADFSGKGSRSGELVITVDLSKETDQYLSGHAIDGRVLFPATGYLTLVWKSFAKLRNKDFQQMPVIIEDVQFHRATIMPKDGAVKFLINIFEGSGEFEICESGAVAVSGKIIEPDDITKEFVDLPTPIVKEDSEHLPLTTSDIYKELRLRGYDYQGVFKGITSSDNYGINGKLKWNDWISYIDTMLQFSILGQNTKELYLPTRLQRAIINPELHTSLIEKLSENEELSVSMYREIGIIKSGGIELRGMKASLAPRRQQAQNPPKLEKYNFVPYDNSIPTDDISKNQQQAISIILHTVLENSGALKLKIAEVATDRSVETVLATQIKNVVENEPMMSVDYSLFGFNVTDTTEFDDNEIKIVQKDVTKGPFEQNLHLVVLSDALLRKNLDVINNSVNSLKPGGFILTEEPKEAIDNKVLLATGLEVVSVQTTGTKSYVLLRKPVNIPKDAIVLNITEKNFSWVEPLKDALKNSEKEATKVYVVCQGEELNGLIGMINCIRQEPGGTNVRSFFIQDKKAEAFSLSSSFYTKQLKKDLVHNVLKNQVWGSYRHLLLDQHNDTANLQVEHAYVNTLTRGDLASLKWIEGPLSYHKSDSKSELCSVYYAPLNFRDIMLATGKLPPDALPGDLAGQECIMGLEFSGRDSKGRRVMGIVDARSLATTCIADSEFLWEVPEKWSLEQASTIPVVYGTSYYALIVRGNLQSGESVLIHAGAGGVGQASISIALHMGCTVFTTVGSQAKRDFLKKTFPKLDDNHIGNSRDTSFEQLIMKQTNGRGVDVVLNSLAAHQLQASVRCLAMGGRFLEIGKVDLSNNSPLGMNVFLKNTSFHGILLDALLGTDNRDKSKIIKLMNCGIASGAVRPLPCVVFSENQVEQAFRFMASGKHIGKVVLKIRDEESRKTLIPSAKTVNAIARTYMDPDKTYVLVGGLGGFGLELANWLIFRGATKIVLTSRSGVKTGYQSLCVRRWRAKGINVLISTTDATSEQGAIKLLKEATTLGPVGGIFNLAAVLRDAMMENQTEADFKAVTRSKIDSTKHIDTASRTFAPHLDHFVVFSSVSCGRGNAGQANYGLANSAMERICEARQSASLPGLAIQWGAIADVGLIIETMGDNDTEVGGTLPQRIASCLTTLDIFLQQPHAVVSSVVLAEKKKGKSGGNEVSVTDAVGNILGIKDVKMVSPTITLADLGMDSLMGAEIKQTLERNYDMTLSAQEIRALTFARLAELASGSTAPSTETVVTNGTKSVSTDDQVLFDLNVDIMPREVLLNMSKKVDNKKSPIFVVHPIEGTVHSLQNLADQIQVPVYGLQCTSTCPVESINDLAKYYVNQVKSVQKKGPYTLIGYSFGACVAFEMGLQLETLGEQVKLLLLDGSHSYVATHTKNKKKGDTALEQSGALAYFILQFKEVDQPKLIMELTALKSWEERLNRATQVLSGNTPYSDKDVKAAANSFYFKLVAADKYKPSTNFKGEITLVKAVDNYVSAGEDYGLNSVCKQKVVVQPLEGNHRSILQGTTVQKIADILHGIVGKA</sequence>
<evidence type="ECO:0000256" key="36">
    <source>
        <dbReference type="ARBA" id="ARBA00047400"/>
    </source>
</evidence>
<dbReference type="InterPro" id="IPR018201">
    <property type="entry name" value="Ketoacyl_synth_AS"/>
</dbReference>
<comment type="catalytic activity">
    <reaction evidence="38">
        <text>tetradecanoyl-[ACP] + malonyl-[ACP] + H(+) = 3-oxohexadecanoyl-[ACP] + holo-[ACP] + CO2</text>
        <dbReference type="Rhea" id="RHEA:41900"/>
        <dbReference type="Rhea" id="RHEA-COMP:9623"/>
        <dbReference type="Rhea" id="RHEA-COMP:9648"/>
        <dbReference type="Rhea" id="RHEA-COMP:9649"/>
        <dbReference type="Rhea" id="RHEA-COMP:9685"/>
        <dbReference type="ChEBI" id="CHEBI:15378"/>
        <dbReference type="ChEBI" id="CHEBI:16526"/>
        <dbReference type="ChEBI" id="CHEBI:64479"/>
        <dbReference type="ChEBI" id="CHEBI:78449"/>
        <dbReference type="ChEBI" id="CHEBI:78477"/>
        <dbReference type="ChEBI" id="CHEBI:78478"/>
    </reaction>
    <physiologicalReaction direction="left-to-right" evidence="38">
        <dbReference type="Rhea" id="RHEA:41901"/>
    </physiologicalReaction>
</comment>
<evidence type="ECO:0000256" key="37">
    <source>
        <dbReference type="ARBA" id="ARBA00047440"/>
    </source>
</evidence>
<dbReference type="Pfam" id="PF02801">
    <property type="entry name" value="Ketoacyl-synt_C"/>
    <property type="match status" value="1"/>
</dbReference>
<dbReference type="Pfam" id="PF21149">
    <property type="entry name" value="FAS_pseudo-KR"/>
    <property type="match status" value="1"/>
</dbReference>
<dbReference type="EMBL" id="JARPUR010000004">
    <property type="protein sequence ID" value="KAK4877606.1"/>
    <property type="molecule type" value="Genomic_DNA"/>
</dbReference>
<comment type="catalytic activity">
    <reaction evidence="55">
        <text>(2E)-octadecenoyl-[ACP] + NADPH + H(+) = octadecanoyl-[ACP] + NADP(+)</text>
        <dbReference type="Rhea" id="RHEA:41928"/>
        <dbReference type="Rhea" id="RHEA-COMP:9655"/>
        <dbReference type="Rhea" id="RHEA-COMP:9656"/>
        <dbReference type="ChEBI" id="CHEBI:15378"/>
        <dbReference type="ChEBI" id="CHEBI:57783"/>
        <dbReference type="ChEBI" id="CHEBI:58349"/>
        <dbReference type="ChEBI" id="CHEBI:78489"/>
        <dbReference type="ChEBI" id="CHEBI:78495"/>
    </reaction>
    <physiologicalReaction direction="left-to-right" evidence="55">
        <dbReference type="Rhea" id="RHEA:41929"/>
    </physiologicalReaction>
</comment>
<dbReference type="FunFam" id="3.90.180.10:FF:000015">
    <property type="entry name" value="Fatty acid synthase"/>
    <property type="match status" value="1"/>
</dbReference>
<dbReference type="Proteomes" id="UP001353858">
    <property type="component" value="Unassembled WGS sequence"/>
</dbReference>
<keyword evidence="15" id="KW-0521">NADP</keyword>
<dbReference type="GO" id="GO:0004313">
    <property type="term" value="F:[acyl-carrier-protein] S-acetyltransferase activity"/>
    <property type="evidence" value="ECO:0007669"/>
    <property type="project" value="UniProtKB-EC"/>
</dbReference>
<dbReference type="SUPFAM" id="SSF55048">
    <property type="entry name" value="Probable ACP-binding domain of malonyl-CoA ACP transacylase"/>
    <property type="match status" value="1"/>
</dbReference>
<keyword evidence="12" id="KW-0702">S-nitrosylation</keyword>
<evidence type="ECO:0000256" key="1">
    <source>
        <dbReference type="ARBA" id="ARBA00005189"/>
    </source>
</evidence>
<comment type="catalytic activity">
    <reaction evidence="41">
        <text>(2E)-hexadecenoyl-[ACP] + NADPH + H(+) = hexadecanoyl-[ACP] + NADP(+)</text>
        <dbReference type="Rhea" id="RHEA:41912"/>
        <dbReference type="Rhea" id="RHEA-COMP:9651"/>
        <dbReference type="Rhea" id="RHEA-COMP:9652"/>
        <dbReference type="ChEBI" id="CHEBI:15378"/>
        <dbReference type="ChEBI" id="CHEBI:57783"/>
        <dbReference type="ChEBI" id="CHEBI:58349"/>
        <dbReference type="ChEBI" id="CHEBI:78481"/>
        <dbReference type="ChEBI" id="CHEBI:78483"/>
    </reaction>
    <physiologicalReaction direction="left-to-right" evidence="41">
        <dbReference type="Rhea" id="RHEA:41913"/>
    </physiologicalReaction>
</comment>
<dbReference type="SUPFAM" id="SSF51735">
    <property type="entry name" value="NAD(P)-binding Rossmann-fold domains"/>
    <property type="match status" value="2"/>
</dbReference>
<feature type="domain" description="Carrier" evidence="65">
    <location>
        <begin position="2159"/>
        <end position="2236"/>
    </location>
</feature>
<dbReference type="GO" id="GO:0141148">
    <property type="term" value="F:enoyl-[acyl-carrier-protein] reductase (NADPH) activity"/>
    <property type="evidence" value="ECO:0007669"/>
    <property type="project" value="UniProtKB-EC"/>
</dbReference>
<evidence type="ECO:0000256" key="56">
    <source>
        <dbReference type="ARBA" id="ARBA00049109"/>
    </source>
</evidence>
<dbReference type="InterPro" id="IPR057326">
    <property type="entry name" value="KR_dom"/>
</dbReference>
<evidence type="ECO:0000256" key="10">
    <source>
        <dbReference type="ARBA" id="ARBA00022553"/>
    </source>
</evidence>
<dbReference type="SUPFAM" id="SSF52151">
    <property type="entry name" value="FabD/lysophospholipase-like"/>
    <property type="match status" value="1"/>
</dbReference>
<dbReference type="GO" id="GO:0016297">
    <property type="term" value="F:fatty acyl-[ACP] hydrolase activity"/>
    <property type="evidence" value="ECO:0007669"/>
    <property type="project" value="UniProtKB-EC"/>
</dbReference>
<dbReference type="InterPro" id="IPR001227">
    <property type="entry name" value="Ac_transferase_dom_sf"/>
</dbReference>
<dbReference type="InterPro" id="IPR020841">
    <property type="entry name" value="PKS_Beta-ketoAc_synthase_dom"/>
</dbReference>
<comment type="catalytic activity">
    <reaction evidence="31">
        <text>(3R)-hydroxybutanoyl-[ACP] = (2E)-butenoyl-[ACP] + H2O</text>
        <dbReference type="Rhea" id="RHEA:41808"/>
        <dbReference type="Rhea" id="RHEA-COMP:9626"/>
        <dbReference type="Rhea" id="RHEA-COMP:9627"/>
        <dbReference type="ChEBI" id="CHEBI:15377"/>
        <dbReference type="ChEBI" id="CHEBI:78451"/>
        <dbReference type="ChEBI" id="CHEBI:78453"/>
    </reaction>
    <physiologicalReaction direction="left-to-right" evidence="31">
        <dbReference type="Rhea" id="RHEA:41809"/>
    </physiologicalReaction>
</comment>
<comment type="catalytic activity">
    <reaction evidence="45">
        <text>hexadecanoyl-[ACP] + malonyl-[ACP] + H(+) = 3-oxooctadecanoyl-[ACP] + holo-[ACP] + CO2</text>
        <dbReference type="Rhea" id="RHEA:41916"/>
        <dbReference type="Rhea" id="RHEA-COMP:9623"/>
        <dbReference type="Rhea" id="RHEA-COMP:9652"/>
        <dbReference type="Rhea" id="RHEA-COMP:9653"/>
        <dbReference type="Rhea" id="RHEA-COMP:9685"/>
        <dbReference type="ChEBI" id="CHEBI:15378"/>
        <dbReference type="ChEBI" id="CHEBI:16526"/>
        <dbReference type="ChEBI" id="CHEBI:64479"/>
        <dbReference type="ChEBI" id="CHEBI:78449"/>
        <dbReference type="ChEBI" id="CHEBI:78483"/>
        <dbReference type="ChEBI" id="CHEBI:78487"/>
    </reaction>
    <physiologicalReaction direction="left-to-right" evidence="45">
        <dbReference type="Rhea" id="RHEA:41917"/>
    </physiologicalReaction>
</comment>
<evidence type="ECO:0000256" key="61">
    <source>
        <dbReference type="ARBA" id="ARBA00049449"/>
    </source>
</evidence>
<dbReference type="InterPro" id="IPR029063">
    <property type="entry name" value="SAM-dependent_MTases_sf"/>
</dbReference>
<comment type="catalytic activity">
    <reaction evidence="24">
        <text>(3R)-hydroxydodecanoyl-[ACP] = (2E)-dodecenoyl-[ACP] + H2O</text>
        <dbReference type="Rhea" id="RHEA:41876"/>
        <dbReference type="Rhea" id="RHEA-COMP:9642"/>
        <dbReference type="Rhea" id="RHEA-COMP:9643"/>
        <dbReference type="ChEBI" id="CHEBI:15377"/>
        <dbReference type="ChEBI" id="CHEBI:78470"/>
        <dbReference type="ChEBI" id="CHEBI:78472"/>
    </reaction>
    <physiologicalReaction direction="left-to-right" evidence="24">
        <dbReference type="Rhea" id="RHEA:41877"/>
    </physiologicalReaction>
</comment>
<dbReference type="PROSITE" id="PS52019">
    <property type="entry name" value="PKS_MFAS_DH"/>
    <property type="match status" value="1"/>
</dbReference>
<evidence type="ECO:0000256" key="25">
    <source>
        <dbReference type="ARBA" id="ARBA00023373"/>
    </source>
</evidence>
<evidence type="ECO:0000256" key="18">
    <source>
        <dbReference type="ARBA" id="ARBA00023002"/>
    </source>
</evidence>
<dbReference type="Gene3D" id="3.40.47.10">
    <property type="match status" value="1"/>
</dbReference>
<comment type="catalytic activity">
    <reaction evidence="46">
        <text>(2E)-dodecenoyl-[ACP] + NADPH + H(+) = dodecanoyl-[ACP] + NADP(+)</text>
        <dbReference type="Rhea" id="RHEA:41880"/>
        <dbReference type="Rhea" id="RHEA-COMP:9643"/>
        <dbReference type="Rhea" id="RHEA-COMP:9644"/>
        <dbReference type="ChEBI" id="CHEBI:15378"/>
        <dbReference type="ChEBI" id="CHEBI:57783"/>
        <dbReference type="ChEBI" id="CHEBI:58349"/>
        <dbReference type="ChEBI" id="CHEBI:65264"/>
        <dbReference type="ChEBI" id="CHEBI:78472"/>
    </reaction>
    <physiologicalReaction direction="left-to-right" evidence="46">
        <dbReference type="Rhea" id="RHEA:41881"/>
    </physiologicalReaction>
</comment>
<evidence type="ECO:0000256" key="38">
    <source>
        <dbReference type="ARBA" id="ARBA00047451"/>
    </source>
</evidence>
<evidence type="ECO:0000256" key="41">
    <source>
        <dbReference type="ARBA" id="ARBA00047810"/>
    </source>
</evidence>
<dbReference type="Gene3D" id="3.40.366.10">
    <property type="entry name" value="Malonyl-Coenzyme A Acyl Carrier Protein, domain 2"/>
    <property type="match status" value="1"/>
</dbReference>
<comment type="catalytic activity">
    <reaction evidence="37">
        <text>3-oxodecanoyl-[ACP] + NADPH + H(+) = (3R)-hydroxydecanoyl-[ACP] + NADP(+)</text>
        <dbReference type="Rhea" id="RHEA:41856"/>
        <dbReference type="Rhea" id="RHEA-COMP:9637"/>
        <dbReference type="Rhea" id="RHEA-COMP:9638"/>
        <dbReference type="ChEBI" id="CHEBI:15378"/>
        <dbReference type="ChEBI" id="CHEBI:57783"/>
        <dbReference type="ChEBI" id="CHEBI:58349"/>
        <dbReference type="ChEBI" id="CHEBI:78464"/>
        <dbReference type="ChEBI" id="CHEBI:78466"/>
    </reaction>
    <physiologicalReaction direction="left-to-right" evidence="37">
        <dbReference type="Rhea" id="RHEA:41857"/>
    </physiologicalReaction>
</comment>
<dbReference type="PANTHER" id="PTHR43775">
    <property type="entry name" value="FATTY ACID SYNTHASE"/>
    <property type="match status" value="1"/>
</dbReference>
<protein>
    <recommendedName>
        <fullName evidence="7">Fatty acid synthase</fullName>
        <ecNumber evidence="5">1.1.1.100</ecNumber>
        <ecNumber evidence="2">1.3.1.39</ecNumber>
        <ecNumber evidence="6">2.3.1.41</ecNumber>
        <ecNumber evidence="4">2.3.1.85</ecNumber>
        <ecNumber evidence="3">3.1.2.14</ecNumber>
    </recommendedName>
</protein>
<dbReference type="Gene3D" id="1.10.1200.10">
    <property type="entry name" value="ACP-like"/>
    <property type="match status" value="1"/>
</dbReference>
<comment type="catalytic activity">
    <reaction evidence="49">
        <text>a fatty acyl-[ACP] + malonyl-[ACP] + H(+) = a 3-oxoacyl-[ACP] + holo-[ACP] + CO2</text>
        <dbReference type="Rhea" id="RHEA:22836"/>
        <dbReference type="Rhea" id="RHEA-COMP:9623"/>
        <dbReference type="Rhea" id="RHEA-COMP:9685"/>
        <dbReference type="Rhea" id="RHEA-COMP:9916"/>
        <dbReference type="Rhea" id="RHEA-COMP:14125"/>
        <dbReference type="ChEBI" id="CHEBI:15378"/>
        <dbReference type="ChEBI" id="CHEBI:16526"/>
        <dbReference type="ChEBI" id="CHEBI:64479"/>
        <dbReference type="ChEBI" id="CHEBI:78449"/>
        <dbReference type="ChEBI" id="CHEBI:78776"/>
        <dbReference type="ChEBI" id="CHEBI:138651"/>
        <dbReference type="EC" id="2.3.1.41"/>
    </reaction>
    <physiologicalReaction direction="left-to-right" evidence="49">
        <dbReference type="Rhea" id="RHEA:22837"/>
    </physiologicalReaction>
</comment>
<comment type="catalytic activity">
    <reaction evidence="48">
        <text>(2E)-octenoyl-[ACP] + NADPH + H(+) = octanoyl-[ACP] + NADP(+)</text>
        <dbReference type="Rhea" id="RHEA:41848"/>
        <dbReference type="Rhea" id="RHEA-COMP:9635"/>
        <dbReference type="Rhea" id="RHEA-COMP:9636"/>
        <dbReference type="ChEBI" id="CHEBI:15378"/>
        <dbReference type="ChEBI" id="CHEBI:57783"/>
        <dbReference type="ChEBI" id="CHEBI:58349"/>
        <dbReference type="ChEBI" id="CHEBI:78462"/>
        <dbReference type="ChEBI" id="CHEBI:78463"/>
    </reaction>
    <physiologicalReaction direction="left-to-right" evidence="48">
        <dbReference type="Rhea" id="RHEA:41849"/>
    </physiologicalReaction>
</comment>
<dbReference type="InterPro" id="IPR049900">
    <property type="entry name" value="PKS_mFAS_DH"/>
</dbReference>
<keyword evidence="9" id="KW-0444">Lipid biosynthesis</keyword>
<dbReference type="InterPro" id="IPR016039">
    <property type="entry name" value="Thiolase-like"/>
</dbReference>
<evidence type="ECO:0000256" key="59">
    <source>
        <dbReference type="ARBA" id="ARBA00049414"/>
    </source>
</evidence>
<dbReference type="Pfam" id="PF21089">
    <property type="entry name" value="PKS_DH_N"/>
    <property type="match status" value="1"/>
</dbReference>
<evidence type="ECO:0000256" key="57">
    <source>
        <dbReference type="ARBA" id="ARBA00049171"/>
    </source>
</evidence>
<dbReference type="PROSITE" id="PS00606">
    <property type="entry name" value="KS3_1"/>
    <property type="match status" value="1"/>
</dbReference>
<evidence type="ECO:0000256" key="30">
    <source>
        <dbReference type="ARBA" id="ARBA00023401"/>
    </source>
</evidence>
<evidence type="ECO:0000256" key="9">
    <source>
        <dbReference type="ARBA" id="ARBA00022516"/>
    </source>
</evidence>
<keyword evidence="10" id="KW-0597">Phosphoprotein</keyword>
<dbReference type="InterPro" id="IPR016035">
    <property type="entry name" value="Acyl_Trfase/lysoPLipase"/>
</dbReference>
<evidence type="ECO:0000256" key="35">
    <source>
        <dbReference type="ARBA" id="ARBA00047394"/>
    </source>
</evidence>
<evidence type="ECO:0000259" key="67">
    <source>
        <dbReference type="PROSITE" id="PS52019"/>
    </source>
</evidence>
<organism evidence="68 69">
    <name type="scientific">Aquatica leii</name>
    <dbReference type="NCBI Taxonomy" id="1421715"/>
    <lineage>
        <taxon>Eukaryota</taxon>
        <taxon>Metazoa</taxon>
        <taxon>Ecdysozoa</taxon>
        <taxon>Arthropoda</taxon>
        <taxon>Hexapoda</taxon>
        <taxon>Insecta</taxon>
        <taxon>Pterygota</taxon>
        <taxon>Neoptera</taxon>
        <taxon>Endopterygota</taxon>
        <taxon>Coleoptera</taxon>
        <taxon>Polyphaga</taxon>
        <taxon>Elateriformia</taxon>
        <taxon>Elateroidea</taxon>
        <taxon>Lampyridae</taxon>
        <taxon>Luciolinae</taxon>
        <taxon>Aquatica</taxon>
    </lineage>
</organism>
<comment type="catalytic activity">
    <reaction evidence="42">
        <text>(2E)-hexenoyl-[ACP] + NADPH + H(+) = hexanoyl-[ACP] + NADP(+)</text>
        <dbReference type="Rhea" id="RHEA:41832"/>
        <dbReference type="Rhea" id="RHEA-COMP:9631"/>
        <dbReference type="Rhea" id="RHEA-COMP:9632"/>
        <dbReference type="ChEBI" id="CHEBI:15378"/>
        <dbReference type="ChEBI" id="CHEBI:57783"/>
        <dbReference type="ChEBI" id="CHEBI:58349"/>
        <dbReference type="ChEBI" id="CHEBI:78458"/>
        <dbReference type="ChEBI" id="CHEBI:78459"/>
    </reaction>
    <physiologicalReaction direction="left-to-right" evidence="42">
        <dbReference type="Rhea" id="RHEA:41833"/>
    </physiologicalReaction>
</comment>
<dbReference type="InterPro" id="IPR020843">
    <property type="entry name" value="ER"/>
</dbReference>
<comment type="catalytic activity">
    <reaction evidence="50">
        <text>3-oxohexanoyl-[ACP] + NADPH + H(+) = (3R)-hydroxyhexanoyl-[ACP] + NADP(+)</text>
        <dbReference type="Rhea" id="RHEA:41824"/>
        <dbReference type="Rhea" id="RHEA-COMP:9629"/>
        <dbReference type="Rhea" id="RHEA-COMP:9630"/>
        <dbReference type="ChEBI" id="CHEBI:15378"/>
        <dbReference type="ChEBI" id="CHEBI:57783"/>
        <dbReference type="ChEBI" id="CHEBI:58349"/>
        <dbReference type="ChEBI" id="CHEBI:78456"/>
        <dbReference type="ChEBI" id="CHEBI:78457"/>
    </reaction>
    <physiologicalReaction direction="left-to-right" evidence="50">
        <dbReference type="Rhea" id="RHEA:41825"/>
    </physiologicalReaction>
</comment>
<keyword evidence="14" id="KW-0276">Fatty acid metabolism</keyword>
<evidence type="ECO:0000256" key="34">
    <source>
        <dbReference type="ARBA" id="ARBA00047300"/>
    </source>
</evidence>
<evidence type="ECO:0000256" key="29">
    <source>
        <dbReference type="ARBA" id="ARBA00023399"/>
    </source>
</evidence>
<evidence type="ECO:0000256" key="48">
    <source>
        <dbReference type="ARBA" id="ARBA00048420"/>
    </source>
</evidence>
<keyword evidence="18" id="KW-0560">Oxidoreductase</keyword>
<dbReference type="SMART" id="SM00827">
    <property type="entry name" value="PKS_AT"/>
    <property type="match status" value="1"/>
</dbReference>
<comment type="catalytic activity">
    <reaction evidence="39">
        <text>(2E)-butenoyl-[ACP] + NADPH + H(+) = butanoyl-[ACP] + NADP(+)</text>
        <dbReference type="Rhea" id="RHEA:41812"/>
        <dbReference type="Rhea" id="RHEA-COMP:9627"/>
        <dbReference type="Rhea" id="RHEA-COMP:9628"/>
        <dbReference type="ChEBI" id="CHEBI:15378"/>
        <dbReference type="ChEBI" id="CHEBI:57783"/>
        <dbReference type="ChEBI" id="CHEBI:58349"/>
        <dbReference type="ChEBI" id="CHEBI:78453"/>
        <dbReference type="ChEBI" id="CHEBI:78454"/>
    </reaction>
    <physiologicalReaction direction="left-to-right" evidence="39">
        <dbReference type="Rhea" id="RHEA:41813"/>
    </physiologicalReaction>
</comment>
<comment type="function">
    <text evidence="32">Fatty acid synthetase is a multifunctional enzyme that catalyzes the de novo biosynthesis of long-chain saturated fatty acids starting from acetyl-CoA and malonyl-CoA in the presence of NADPH. This multifunctional protein contains 7 catalytic activities and a site for the binding of the prosthetic group 4'-phosphopantetheine of the acyl carrier protein ([ACP]) domain.</text>
</comment>
<keyword evidence="22" id="KW-0511">Multifunctional enzyme</keyword>
<feature type="active site" description="Proton donor; for dehydratase activity" evidence="64">
    <location>
        <position position="1189"/>
    </location>
</feature>
<comment type="catalytic activity">
    <reaction evidence="43">
        <text>3-oxobutanoyl-[ACP] + NADPH + H(+) = (3R)-hydroxybutanoyl-[ACP] + NADP(+)</text>
        <dbReference type="Rhea" id="RHEA:41804"/>
        <dbReference type="Rhea" id="RHEA-COMP:9625"/>
        <dbReference type="Rhea" id="RHEA-COMP:9626"/>
        <dbReference type="ChEBI" id="CHEBI:15378"/>
        <dbReference type="ChEBI" id="CHEBI:57783"/>
        <dbReference type="ChEBI" id="CHEBI:58349"/>
        <dbReference type="ChEBI" id="CHEBI:78450"/>
        <dbReference type="ChEBI" id="CHEBI:78451"/>
    </reaction>
    <physiologicalReaction direction="left-to-right" evidence="43">
        <dbReference type="Rhea" id="RHEA:41805"/>
    </physiologicalReaction>
</comment>
<evidence type="ECO:0000256" key="40">
    <source>
        <dbReference type="ARBA" id="ARBA00047578"/>
    </source>
</evidence>
<evidence type="ECO:0000256" key="43">
    <source>
        <dbReference type="ARBA" id="ARBA00047953"/>
    </source>
</evidence>
<dbReference type="Pfam" id="PF16197">
    <property type="entry name" value="KAsynt_C_assoc"/>
    <property type="match status" value="1"/>
</dbReference>
<comment type="catalytic activity">
    <reaction evidence="52">
        <text>holo-[ACP] + acetyl-CoA = acetyl-[ACP] + CoA</text>
        <dbReference type="Rhea" id="RHEA:41788"/>
        <dbReference type="Rhea" id="RHEA-COMP:9621"/>
        <dbReference type="Rhea" id="RHEA-COMP:9685"/>
        <dbReference type="ChEBI" id="CHEBI:57287"/>
        <dbReference type="ChEBI" id="CHEBI:57288"/>
        <dbReference type="ChEBI" id="CHEBI:64479"/>
        <dbReference type="ChEBI" id="CHEBI:78446"/>
        <dbReference type="EC" id="2.3.1.38"/>
    </reaction>
    <physiologicalReaction direction="left-to-right" evidence="52">
        <dbReference type="Rhea" id="RHEA:41789"/>
    </physiologicalReaction>
</comment>
<keyword evidence="19" id="KW-0520">NAD</keyword>
<dbReference type="Gene3D" id="3.90.180.10">
    <property type="entry name" value="Medium-chain alcohol dehydrogenases, catalytic domain"/>
    <property type="match status" value="1"/>
</dbReference>
<dbReference type="FunFam" id="3.40.50.720:FF:000209">
    <property type="entry name" value="Polyketide synthase Pks12"/>
    <property type="match status" value="1"/>
</dbReference>
<dbReference type="SMART" id="SM00826">
    <property type="entry name" value="PKS_DH"/>
    <property type="match status" value="1"/>
</dbReference>
<dbReference type="InterPro" id="IPR014030">
    <property type="entry name" value="Ketoacyl_synth_N"/>
</dbReference>
<dbReference type="InterPro" id="IPR049391">
    <property type="entry name" value="FAS_pseudo-KR"/>
</dbReference>
<evidence type="ECO:0000259" key="66">
    <source>
        <dbReference type="PROSITE" id="PS52004"/>
    </source>
</evidence>
<dbReference type="GO" id="GO:0006633">
    <property type="term" value="P:fatty acid biosynthetic process"/>
    <property type="evidence" value="ECO:0007669"/>
    <property type="project" value="UniProtKB-KW"/>
</dbReference>
<evidence type="ECO:0000256" key="4">
    <source>
        <dbReference type="ARBA" id="ARBA00012873"/>
    </source>
</evidence>
<dbReference type="SMART" id="SM00822">
    <property type="entry name" value="PKS_KR"/>
    <property type="match status" value="1"/>
</dbReference>
<feature type="domain" description="PKS/mFAS DH" evidence="67">
    <location>
        <begin position="1001"/>
        <end position="1267"/>
    </location>
</feature>
<dbReference type="InterPro" id="IPR049552">
    <property type="entry name" value="PKS_DH_N"/>
</dbReference>
<dbReference type="PROSITE" id="PS52004">
    <property type="entry name" value="KS3_2"/>
    <property type="match status" value="1"/>
</dbReference>
<dbReference type="Pfam" id="PF13602">
    <property type="entry name" value="ADH_zinc_N_2"/>
    <property type="match status" value="1"/>
</dbReference>
<evidence type="ECO:0000256" key="20">
    <source>
        <dbReference type="ARBA" id="ARBA00023098"/>
    </source>
</evidence>
<evidence type="ECO:0000256" key="49">
    <source>
        <dbReference type="ARBA" id="ARBA00048506"/>
    </source>
</evidence>
<evidence type="ECO:0000256" key="50">
    <source>
        <dbReference type="ARBA" id="ARBA00048571"/>
    </source>
</evidence>
<dbReference type="InterPro" id="IPR050091">
    <property type="entry name" value="PKS_NRPS_Biosynth_Enz"/>
</dbReference>
<comment type="caution">
    <text evidence="68">The sequence shown here is derived from an EMBL/GenBank/DDBJ whole genome shotgun (WGS) entry which is preliminary data.</text>
</comment>
<comment type="catalytic activity">
    <reaction evidence="36">
        <text>a (3R)-hydroxyacyl-[ACP] + NADP(+) = a 3-oxoacyl-[ACP] + NADPH + H(+)</text>
        <dbReference type="Rhea" id="RHEA:17397"/>
        <dbReference type="Rhea" id="RHEA-COMP:9916"/>
        <dbReference type="Rhea" id="RHEA-COMP:9945"/>
        <dbReference type="ChEBI" id="CHEBI:15378"/>
        <dbReference type="ChEBI" id="CHEBI:57783"/>
        <dbReference type="ChEBI" id="CHEBI:58349"/>
        <dbReference type="ChEBI" id="CHEBI:78776"/>
        <dbReference type="ChEBI" id="CHEBI:78827"/>
        <dbReference type="EC" id="1.1.1.100"/>
    </reaction>
    <physiologicalReaction direction="right-to-left" evidence="36">
        <dbReference type="Rhea" id="RHEA:17399"/>
    </physiologicalReaction>
</comment>
<comment type="catalytic activity">
    <reaction evidence="61">
        <text>butanoyl-[ACP] + malonyl-[ACP] + H(+) = 3-oxohexanoyl-[ACP] + holo-[ACP] + CO2</text>
        <dbReference type="Rhea" id="RHEA:41820"/>
        <dbReference type="Rhea" id="RHEA-COMP:9623"/>
        <dbReference type="Rhea" id="RHEA-COMP:9628"/>
        <dbReference type="Rhea" id="RHEA-COMP:9629"/>
        <dbReference type="Rhea" id="RHEA-COMP:9685"/>
        <dbReference type="ChEBI" id="CHEBI:15378"/>
        <dbReference type="ChEBI" id="CHEBI:16526"/>
        <dbReference type="ChEBI" id="CHEBI:64479"/>
        <dbReference type="ChEBI" id="CHEBI:78449"/>
        <dbReference type="ChEBI" id="CHEBI:78454"/>
        <dbReference type="ChEBI" id="CHEBI:78456"/>
    </reaction>
    <physiologicalReaction direction="left-to-right" evidence="61">
        <dbReference type="Rhea" id="RHEA:41821"/>
    </physiologicalReaction>
</comment>
<dbReference type="InterPro" id="IPR014031">
    <property type="entry name" value="Ketoacyl_synth_C"/>
</dbReference>
<dbReference type="InterPro" id="IPR014043">
    <property type="entry name" value="Acyl_transferase_dom"/>
</dbReference>
<evidence type="ECO:0000256" key="58">
    <source>
        <dbReference type="ARBA" id="ARBA00049263"/>
    </source>
</evidence>
<dbReference type="InterPro" id="IPR013968">
    <property type="entry name" value="PKS_KR"/>
</dbReference>
<comment type="catalytic activity">
    <reaction evidence="34">
        <text>3-oxooctadecanoyl-[ACP] + NADPH + H(+) = (3R)-hydroxyoctadecanoyl-[ACP] + NADP(+)</text>
        <dbReference type="Rhea" id="RHEA:41920"/>
        <dbReference type="Rhea" id="RHEA-COMP:9653"/>
        <dbReference type="Rhea" id="RHEA-COMP:9654"/>
        <dbReference type="ChEBI" id="CHEBI:15378"/>
        <dbReference type="ChEBI" id="CHEBI:57783"/>
        <dbReference type="ChEBI" id="CHEBI:58349"/>
        <dbReference type="ChEBI" id="CHEBI:78487"/>
        <dbReference type="ChEBI" id="CHEBI:78488"/>
    </reaction>
    <physiologicalReaction direction="left-to-right" evidence="34">
        <dbReference type="Rhea" id="RHEA:41921"/>
    </physiologicalReaction>
</comment>
<dbReference type="EC" id="2.3.1.85" evidence="4"/>
<dbReference type="FunFam" id="1.10.1200.10:FF:000013">
    <property type="entry name" value="Fatty acid synthase"/>
    <property type="match status" value="1"/>
</dbReference>
<evidence type="ECO:0000256" key="28">
    <source>
        <dbReference type="ARBA" id="ARBA00023398"/>
    </source>
</evidence>
<dbReference type="SUPFAM" id="SSF50129">
    <property type="entry name" value="GroES-like"/>
    <property type="match status" value="1"/>
</dbReference>
<evidence type="ECO:0000256" key="55">
    <source>
        <dbReference type="ARBA" id="ARBA00049019"/>
    </source>
</evidence>
<accession>A0AAN7S8F6</accession>
<evidence type="ECO:0000256" key="62">
    <source>
        <dbReference type="ARBA" id="ARBA00049521"/>
    </source>
</evidence>
<evidence type="ECO:0000256" key="15">
    <source>
        <dbReference type="ARBA" id="ARBA00022857"/>
    </source>
</evidence>
<gene>
    <name evidence="68" type="ORF">RN001_010112</name>
</gene>
<dbReference type="Gene3D" id="1.10.1470.20">
    <property type="entry name" value="Fatty acid synthase, domain 2"/>
    <property type="match status" value="1"/>
</dbReference>
<keyword evidence="16" id="KW-0663">Pyridoxal phosphate</keyword>
<evidence type="ECO:0000256" key="54">
    <source>
        <dbReference type="ARBA" id="ARBA00048935"/>
    </source>
</evidence>
<dbReference type="PANTHER" id="PTHR43775:SF7">
    <property type="entry name" value="FATTY ACID SYNTHASE"/>
    <property type="match status" value="1"/>
</dbReference>
<dbReference type="Pfam" id="PF00698">
    <property type="entry name" value="Acyl_transf_1"/>
    <property type="match status" value="1"/>
</dbReference>
<evidence type="ECO:0000256" key="47">
    <source>
        <dbReference type="ARBA" id="ARBA00048289"/>
    </source>
</evidence>
<dbReference type="SUPFAM" id="SSF53474">
    <property type="entry name" value="alpha/beta-Hydrolases"/>
    <property type="match status" value="1"/>
</dbReference>
<evidence type="ECO:0000256" key="7">
    <source>
        <dbReference type="ARBA" id="ARBA00018769"/>
    </source>
</evidence>
<keyword evidence="20" id="KW-0443">Lipid metabolism</keyword>
<dbReference type="CDD" id="cd08954">
    <property type="entry name" value="KR_1_FAS_SDR_x"/>
    <property type="match status" value="1"/>
</dbReference>
<dbReference type="GO" id="GO:0004312">
    <property type="term" value="F:fatty acid synthase activity"/>
    <property type="evidence" value="ECO:0007669"/>
    <property type="project" value="UniProtKB-EC"/>
</dbReference>
<dbReference type="InterPro" id="IPR042104">
    <property type="entry name" value="PKS_dehydratase_sf"/>
</dbReference>
<dbReference type="InterPro" id="IPR011032">
    <property type="entry name" value="GroES-like_sf"/>
</dbReference>
<evidence type="ECO:0000256" key="27">
    <source>
        <dbReference type="ARBA" id="ARBA00023394"/>
    </source>
</evidence>
<dbReference type="SMART" id="SM00823">
    <property type="entry name" value="PKS_PP"/>
    <property type="match status" value="1"/>
</dbReference>
<comment type="catalytic activity">
    <reaction evidence="59">
        <text>3-oxohexadecanoyl-[ACP] + NADPH + H(+) = (3R)-hydroxyhexadecanoyl-[ACP] + NADP(+)</text>
        <dbReference type="Rhea" id="RHEA:41904"/>
        <dbReference type="Rhea" id="RHEA-COMP:9649"/>
        <dbReference type="Rhea" id="RHEA-COMP:9650"/>
        <dbReference type="ChEBI" id="CHEBI:15378"/>
        <dbReference type="ChEBI" id="CHEBI:57783"/>
        <dbReference type="ChEBI" id="CHEBI:58349"/>
        <dbReference type="ChEBI" id="CHEBI:78478"/>
        <dbReference type="ChEBI" id="CHEBI:78480"/>
    </reaction>
    <physiologicalReaction direction="left-to-right" evidence="59">
        <dbReference type="Rhea" id="RHEA:41905"/>
    </physiologicalReaction>
</comment>
<dbReference type="EC" id="2.3.1.41" evidence="6"/>
<comment type="catalytic activity">
    <reaction evidence="63">
        <text>octanoyl-[ACP] + malonyl-[ACP] + H(+) = 3-oxodecanoyl-[ACP] + holo-[ACP] + CO2</text>
        <dbReference type="Rhea" id="RHEA:41852"/>
        <dbReference type="Rhea" id="RHEA-COMP:9623"/>
        <dbReference type="Rhea" id="RHEA-COMP:9636"/>
        <dbReference type="Rhea" id="RHEA-COMP:9637"/>
        <dbReference type="Rhea" id="RHEA-COMP:9685"/>
        <dbReference type="ChEBI" id="CHEBI:15378"/>
        <dbReference type="ChEBI" id="CHEBI:16526"/>
        <dbReference type="ChEBI" id="CHEBI:64479"/>
        <dbReference type="ChEBI" id="CHEBI:78449"/>
        <dbReference type="ChEBI" id="CHEBI:78463"/>
        <dbReference type="ChEBI" id="CHEBI:78464"/>
    </reaction>
    <physiologicalReaction direction="left-to-right" evidence="63">
        <dbReference type="Rhea" id="RHEA:41853"/>
    </physiologicalReaction>
</comment>
<dbReference type="GO" id="GO:0031177">
    <property type="term" value="F:phosphopantetheine binding"/>
    <property type="evidence" value="ECO:0007669"/>
    <property type="project" value="InterPro"/>
</dbReference>
<evidence type="ECO:0000256" key="51">
    <source>
        <dbReference type="ARBA" id="ARBA00048650"/>
    </source>
</evidence>
<dbReference type="GO" id="GO:0019171">
    <property type="term" value="F:(3R)-hydroxyacyl-[acyl-carrier-protein] dehydratase activity"/>
    <property type="evidence" value="ECO:0007669"/>
    <property type="project" value="UniProtKB-EC"/>
</dbReference>
<comment type="catalytic activity">
    <reaction evidence="57">
        <text>(2E)-tetradecenoyl-[ACP] + NADPH + H(+) = tetradecanoyl-[ACP] + NADP(+)</text>
        <dbReference type="Rhea" id="RHEA:41896"/>
        <dbReference type="Rhea" id="RHEA-COMP:9647"/>
        <dbReference type="Rhea" id="RHEA-COMP:9648"/>
        <dbReference type="ChEBI" id="CHEBI:15378"/>
        <dbReference type="ChEBI" id="CHEBI:57783"/>
        <dbReference type="ChEBI" id="CHEBI:58349"/>
        <dbReference type="ChEBI" id="CHEBI:78475"/>
        <dbReference type="ChEBI" id="CHEBI:78477"/>
    </reaction>
    <physiologicalReaction direction="left-to-right" evidence="57">
        <dbReference type="Rhea" id="RHEA:41897"/>
    </physiologicalReaction>
</comment>
<name>A0AAN7S8F6_9COLE</name>
<dbReference type="GO" id="GO:0004315">
    <property type="term" value="F:3-oxoacyl-[acyl-carrier-protein] synthase activity"/>
    <property type="evidence" value="ECO:0007669"/>
    <property type="project" value="UniProtKB-EC"/>
</dbReference>
<evidence type="ECO:0000256" key="16">
    <source>
        <dbReference type="ARBA" id="ARBA00022898"/>
    </source>
</evidence>
<evidence type="ECO:0000259" key="65">
    <source>
        <dbReference type="PROSITE" id="PS50075"/>
    </source>
</evidence>
<keyword evidence="21" id="KW-0275">Fatty acid biosynthesis</keyword>
<dbReference type="SUPFAM" id="SSF47336">
    <property type="entry name" value="ACP-like"/>
    <property type="match status" value="1"/>
</dbReference>
<dbReference type="EC" id="1.1.1.100" evidence="5"/>
<evidence type="ECO:0000256" key="26">
    <source>
        <dbReference type="ARBA" id="ARBA00023388"/>
    </source>
</evidence>
<evidence type="ECO:0000256" key="2">
    <source>
        <dbReference type="ARBA" id="ARBA00012004"/>
    </source>
</evidence>
<keyword evidence="69" id="KW-1185">Reference proteome</keyword>
<dbReference type="Gene3D" id="3.40.50.150">
    <property type="entry name" value="Vaccinia Virus protein VP39"/>
    <property type="match status" value="1"/>
</dbReference>
<comment type="catalytic activity">
    <reaction evidence="35">
        <text>hexanoyl-[ACP] + malonyl-[ACP] + H(+) = 3-oxooctanoyl-[ACP] + holo-[ACP] + CO2</text>
        <dbReference type="Rhea" id="RHEA:41836"/>
        <dbReference type="Rhea" id="RHEA-COMP:9623"/>
        <dbReference type="Rhea" id="RHEA-COMP:9632"/>
        <dbReference type="Rhea" id="RHEA-COMP:9633"/>
        <dbReference type="Rhea" id="RHEA-COMP:9685"/>
        <dbReference type="ChEBI" id="CHEBI:15378"/>
        <dbReference type="ChEBI" id="CHEBI:16526"/>
        <dbReference type="ChEBI" id="CHEBI:64479"/>
        <dbReference type="ChEBI" id="CHEBI:78449"/>
        <dbReference type="ChEBI" id="CHEBI:78459"/>
        <dbReference type="ChEBI" id="CHEBI:78460"/>
    </reaction>
    <physiologicalReaction direction="left-to-right" evidence="35">
        <dbReference type="Rhea" id="RHEA:41837"/>
    </physiologicalReaction>
</comment>
<dbReference type="InterPro" id="IPR009081">
    <property type="entry name" value="PP-bd_ACP"/>
</dbReference>
<dbReference type="PROSITE" id="PS50075">
    <property type="entry name" value="CARRIER"/>
    <property type="match status" value="1"/>
</dbReference>
<comment type="catalytic activity">
    <reaction evidence="40">
        <text>dodecanoyl-[ACP] + malonyl-[ACP] + H(+) = 3-oxotetradecanoyl-[ACP] + holo-[ACP] + CO2</text>
        <dbReference type="Rhea" id="RHEA:41884"/>
        <dbReference type="Rhea" id="RHEA-COMP:9623"/>
        <dbReference type="Rhea" id="RHEA-COMP:9644"/>
        <dbReference type="Rhea" id="RHEA-COMP:9645"/>
        <dbReference type="Rhea" id="RHEA-COMP:9685"/>
        <dbReference type="ChEBI" id="CHEBI:15378"/>
        <dbReference type="ChEBI" id="CHEBI:16526"/>
        <dbReference type="ChEBI" id="CHEBI:64479"/>
        <dbReference type="ChEBI" id="CHEBI:65264"/>
        <dbReference type="ChEBI" id="CHEBI:78449"/>
        <dbReference type="ChEBI" id="CHEBI:78473"/>
    </reaction>
    <physiologicalReaction direction="left-to-right" evidence="40">
        <dbReference type="Rhea" id="RHEA:41885"/>
    </physiologicalReaction>
</comment>
<evidence type="ECO:0000256" key="64">
    <source>
        <dbReference type="PROSITE-ProRule" id="PRU01363"/>
    </source>
</evidence>
<comment type="pathway">
    <text evidence="1">Lipid metabolism.</text>
</comment>
<dbReference type="Gene3D" id="3.40.50.1820">
    <property type="entry name" value="alpha/beta hydrolase"/>
    <property type="match status" value="1"/>
</dbReference>
<keyword evidence="13" id="KW-0378">Hydrolase</keyword>
<evidence type="ECO:0000256" key="22">
    <source>
        <dbReference type="ARBA" id="ARBA00023268"/>
    </source>
</evidence>
<dbReference type="CDD" id="cd05195">
    <property type="entry name" value="enoyl_red"/>
    <property type="match status" value="1"/>
</dbReference>
<comment type="catalytic activity">
    <reaction evidence="28">
        <text>(3R)-hydroxytetradecanoyl-[ACP] = (2E)-tetradecenoyl-[ACP] + H2O</text>
        <dbReference type="Rhea" id="RHEA:41892"/>
        <dbReference type="Rhea" id="RHEA-COMP:9646"/>
        <dbReference type="Rhea" id="RHEA-COMP:9647"/>
        <dbReference type="ChEBI" id="CHEBI:15377"/>
        <dbReference type="ChEBI" id="CHEBI:78474"/>
        <dbReference type="ChEBI" id="CHEBI:78475"/>
    </reaction>
    <physiologicalReaction direction="left-to-right" evidence="28">
        <dbReference type="Rhea" id="RHEA:41893"/>
    </physiologicalReaction>
</comment>
<dbReference type="Pfam" id="PF00109">
    <property type="entry name" value="ketoacyl-synt"/>
    <property type="match status" value="1"/>
</dbReference>
<comment type="catalytic activity">
    <reaction evidence="25">
        <text>(3R)-hydroxyhexanoyl-[ACP] = (2E)-hexenoyl-[ACP] + H2O</text>
        <dbReference type="Rhea" id="RHEA:41828"/>
        <dbReference type="Rhea" id="RHEA-COMP:9630"/>
        <dbReference type="Rhea" id="RHEA-COMP:9631"/>
        <dbReference type="ChEBI" id="CHEBI:15377"/>
        <dbReference type="ChEBI" id="CHEBI:78457"/>
        <dbReference type="ChEBI" id="CHEBI:78458"/>
    </reaction>
    <physiologicalReaction direction="left-to-right" evidence="25">
        <dbReference type="Rhea" id="RHEA:41829"/>
    </physiologicalReaction>
</comment>
<evidence type="ECO:0000256" key="12">
    <source>
        <dbReference type="ARBA" id="ARBA00022799"/>
    </source>
</evidence>
<evidence type="ECO:0000313" key="69">
    <source>
        <dbReference type="Proteomes" id="UP001353858"/>
    </source>
</evidence>
<feature type="region of interest" description="N-terminal hotdog fold" evidence="64">
    <location>
        <begin position="1001"/>
        <end position="1125"/>
    </location>
</feature>
<evidence type="ECO:0000256" key="33">
    <source>
        <dbReference type="ARBA" id="ARBA00044883"/>
    </source>
</evidence>
<evidence type="ECO:0000256" key="60">
    <source>
        <dbReference type="ARBA" id="ARBA00049422"/>
    </source>
</evidence>
<evidence type="ECO:0000256" key="45">
    <source>
        <dbReference type="ARBA" id="ARBA00048051"/>
    </source>
</evidence>
<evidence type="ECO:0000256" key="13">
    <source>
        <dbReference type="ARBA" id="ARBA00022801"/>
    </source>
</evidence>
<comment type="catalytic activity">
    <reaction evidence="27">
        <text>a (3R)-hydroxyacyl-[ACP] = a (2E)-enoyl-[ACP] + H2O</text>
        <dbReference type="Rhea" id="RHEA:13097"/>
        <dbReference type="Rhea" id="RHEA-COMP:9925"/>
        <dbReference type="Rhea" id="RHEA-COMP:9945"/>
        <dbReference type="ChEBI" id="CHEBI:15377"/>
        <dbReference type="ChEBI" id="CHEBI:78784"/>
        <dbReference type="ChEBI" id="CHEBI:78827"/>
        <dbReference type="EC" id="4.2.1.59"/>
    </reaction>
    <physiologicalReaction direction="left-to-right" evidence="27">
        <dbReference type="Rhea" id="RHEA:13098"/>
    </physiologicalReaction>
</comment>
<evidence type="ECO:0000256" key="52">
    <source>
        <dbReference type="ARBA" id="ARBA00048691"/>
    </source>
</evidence>
<evidence type="ECO:0000256" key="23">
    <source>
        <dbReference type="ARBA" id="ARBA00023332"/>
    </source>
</evidence>
<dbReference type="SMART" id="SM00829">
    <property type="entry name" value="PKS_ER"/>
    <property type="match status" value="1"/>
</dbReference>
<dbReference type="GO" id="GO:0004316">
    <property type="term" value="F:3-oxoacyl-[acyl-carrier-protein] reductase (NADPH) activity"/>
    <property type="evidence" value="ECO:0007669"/>
    <property type="project" value="UniProtKB-EC"/>
</dbReference>
<comment type="catalytic activity">
    <reaction evidence="23">
        <text>(3R)-hydroxyoctanoyl-[ACP] = (2E)-octenoyl-[ACP] + H2O</text>
        <dbReference type="Rhea" id="RHEA:41844"/>
        <dbReference type="Rhea" id="RHEA-COMP:9634"/>
        <dbReference type="Rhea" id="RHEA-COMP:9635"/>
        <dbReference type="ChEBI" id="CHEBI:15377"/>
        <dbReference type="ChEBI" id="CHEBI:78461"/>
        <dbReference type="ChEBI" id="CHEBI:78462"/>
    </reaction>
    <physiologicalReaction direction="left-to-right" evidence="23">
        <dbReference type="Rhea" id="RHEA:41845"/>
    </physiologicalReaction>
</comment>